<evidence type="ECO:0000259" key="2">
    <source>
        <dbReference type="Pfam" id="PF03819"/>
    </source>
</evidence>
<proteinExistence type="predicted"/>
<feature type="compositionally biased region" description="Basic and acidic residues" evidence="1">
    <location>
        <begin position="243"/>
        <end position="270"/>
    </location>
</feature>
<dbReference type="Gene3D" id="1.10.287.1080">
    <property type="entry name" value="MazG-like"/>
    <property type="match status" value="2"/>
</dbReference>
<dbReference type="EMBL" id="JBDKXB010000001">
    <property type="protein sequence ID" value="MEY6430790.1"/>
    <property type="molecule type" value="Genomic_DNA"/>
</dbReference>
<dbReference type="InterPro" id="IPR011551">
    <property type="entry name" value="NTP_PyrPHydrolase_MazG"/>
</dbReference>
<accession>A0ABV4B906</accession>
<dbReference type="PANTHER" id="PTHR30522">
    <property type="entry name" value="NUCLEOSIDE TRIPHOSPHATE PYROPHOSPHOHYDROLASE"/>
    <property type="match status" value="1"/>
</dbReference>
<evidence type="ECO:0000313" key="3">
    <source>
        <dbReference type="EMBL" id="MEY6430790.1"/>
    </source>
</evidence>
<evidence type="ECO:0000313" key="4">
    <source>
        <dbReference type="Proteomes" id="UP001564408"/>
    </source>
</evidence>
<feature type="region of interest" description="Disordered" evidence="1">
    <location>
        <begin position="238"/>
        <end position="270"/>
    </location>
</feature>
<dbReference type="SUPFAM" id="SSF101386">
    <property type="entry name" value="all-alpha NTP pyrophosphatases"/>
    <property type="match status" value="2"/>
</dbReference>
<dbReference type="NCBIfam" id="TIGR00444">
    <property type="entry name" value="mazG"/>
    <property type="match status" value="1"/>
</dbReference>
<dbReference type="InterPro" id="IPR048015">
    <property type="entry name" value="NTP-PPase_MazG-like_N"/>
</dbReference>
<dbReference type="Proteomes" id="UP001564408">
    <property type="component" value="Unassembled WGS sequence"/>
</dbReference>
<gene>
    <name evidence="3" type="primary">mazG</name>
    <name evidence="3" type="ORF">ABC977_00025</name>
</gene>
<name>A0ABV4B906_9GAMM</name>
<dbReference type="GO" id="GO:0047429">
    <property type="term" value="F:nucleoside triphosphate diphosphatase activity"/>
    <property type="evidence" value="ECO:0007669"/>
    <property type="project" value="UniProtKB-EC"/>
</dbReference>
<dbReference type="CDD" id="cd11529">
    <property type="entry name" value="NTP-PPase_MazG_Cterm"/>
    <property type="match status" value="1"/>
</dbReference>
<comment type="caution">
    <text evidence="3">The sequence shown here is derived from an EMBL/GenBank/DDBJ whole genome shotgun (WGS) entry which is preliminary data.</text>
</comment>
<dbReference type="CDD" id="cd11528">
    <property type="entry name" value="NTP-PPase_MazG_Nterm"/>
    <property type="match status" value="1"/>
</dbReference>
<organism evidence="3 4">
    <name type="scientific">Thioalkalicoccus limnaeus</name>
    <dbReference type="NCBI Taxonomy" id="120681"/>
    <lineage>
        <taxon>Bacteria</taxon>
        <taxon>Pseudomonadati</taxon>
        <taxon>Pseudomonadota</taxon>
        <taxon>Gammaproteobacteria</taxon>
        <taxon>Chromatiales</taxon>
        <taxon>Chromatiaceae</taxon>
        <taxon>Thioalkalicoccus</taxon>
    </lineage>
</organism>
<dbReference type="NCBIfam" id="NF007113">
    <property type="entry name" value="PRK09562.1"/>
    <property type="match status" value="1"/>
</dbReference>
<dbReference type="InterPro" id="IPR004518">
    <property type="entry name" value="MazG-like_dom"/>
</dbReference>
<dbReference type="PANTHER" id="PTHR30522:SF0">
    <property type="entry name" value="NUCLEOSIDE TRIPHOSPHATE PYROPHOSPHOHYDROLASE"/>
    <property type="match status" value="1"/>
</dbReference>
<keyword evidence="4" id="KW-1185">Reference proteome</keyword>
<dbReference type="Pfam" id="PF03819">
    <property type="entry name" value="MazG"/>
    <property type="match status" value="1"/>
</dbReference>
<sequence length="270" mass="30795">MSADRTLADLLAIMARLRDPENGCPWDLEQTFRTILRYTLEEAYEVAEAIDHDDMDALREELGDLLFQVVFHARLAEERGQFDFDDVVVTIRDKMIRRHPHVFTDSGPATEAEIRDNWERIKAAERAHKPAPGAGLLDGIARALPALVRAEKLQKRASGVGFDWDQIDGVFDKVTEELDEYRASLAESVPASERTHEVGDLLFACVNLARHMGVDAEQALRAANHRFEQRFAHIEAGLRQQGRRPDRTERAEMERLWQEAKTNQDRADDP</sequence>
<dbReference type="InterPro" id="IPR048011">
    <property type="entry name" value="NTP-PPase_MazG-like_C"/>
</dbReference>
<keyword evidence="3" id="KW-0378">Hydrolase</keyword>
<protein>
    <submittedName>
        <fullName evidence="3">Nucleoside triphosphate pyrophosphohydrolase</fullName>
        <ecNumber evidence="3">3.6.1.9</ecNumber>
    </submittedName>
</protein>
<feature type="domain" description="NTP pyrophosphohydrolase MazG-like" evidence="2">
    <location>
        <begin position="30"/>
        <end position="103"/>
    </location>
</feature>
<dbReference type="RefSeq" id="WP_369665178.1">
    <property type="nucleotide sequence ID" value="NZ_JBDKXB010000001.1"/>
</dbReference>
<evidence type="ECO:0000256" key="1">
    <source>
        <dbReference type="SAM" id="MobiDB-lite"/>
    </source>
</evidence>
<dbReference type="EC" id="3.6.1.9" evidence="3"/>
<reference evidence="3 4" key="1">
    <citation type="submission" date="2024-05" db="EMBL/GenBank/DDBJ databases">
        <title>Genome Sequence and Characterization of the New Strain Purple Sulfur Bacterium of Genus Thioalkalicoccus.</title>
        <authorList>
            <person name="Bryantseva I.A."/>
            <person name="Kyndt J.A."/>
            <person name="Imhoff J.F."/>
        </authorList>
    </citation>
    <scope>NUCLEOTIDE SEQUENCE [LARGE SCALE GENOMIC DNA]</scope>
    <source>
        <strain evidence="3 4">Um2</strain>
    </source>
</reference>